<keyword evidence="2 5" id="KW-0812">Transmembrane</keyword>
<dbReference type="GO" id="GO:0012505">
    <property type="term" value="C:endomembrane system"/>
    <property type="evidence" value="ECO:0007669"/>
    <property type="project" value="UniProtKB-SubCell"/>
</dbReference>
<dbReference type="PANTHER" id="PTHR12714">
    <property type="entry name" value="PROTEIN-S ISOPRENYLCYSTEINE O-METHYLTRANSFERASE"/>
    <property type="match status" value="1"/>
</dbReference>
<dbReference type="EMBL" id="CP002467">
    <property type="protein sequence ID" value="ADV84902.1"/>
    <property type="molecule type" value="Genomic_DNA"/>
</dbReference>
<evidence type="ECO:0000256" key="5">
    <source>
        <dbReference type="SAM" id="Phobius"/>
    </source>
</evidence>
<keyword evidence="6" id="KW-0808">Transferase</keyword>
<dbReference type="AlphaFoldDB" id="E8V5E3"/>
<dbReference type="STRING" id="401053.AciPR4_4156"/>
<feature type="transmembrane region" description="Helical" evidence="5">
    <location>
        <begin position="194"/>
        <end position="212"/>
    </location>
</feature>
<dbReference type="RefSeq" id="WP_013570632.1">
    <property type="nucleotide sequence ID" value="NC_014963.1"/>
</dbReference>
<keyword evidence="6" id="KW-0489">Methyltransferase</keyword>
<keyword evidence="4 5" id="KW-0472">Membrane</keyword>
<evidence type="ECO:0000256" key="3">
    <source>
        <dbReference type="ARBA" id="ARBA00022989"/>
    </source>
</evidence>
<dbReference type="PANTHER" id="PTHR12714:SF24">
    <property type="entry name" value="SLR1182 PROTEIN"/>
    <property type="match status" value="1"/>
</dbReference>
<gene>
    <name evidence="6" type="ordered locus">AciPR4_4156</name>
</gene>
<dbReference type="GO" id="GO:0032259">
    <property type="term" value="P:methylation"/>
    <property type="evidence" value="ECO:0007669"/>
    <property type="project" value="UniProtKB-KW"/>
</dbReference>
<dbReference type="Gene3D" id="1.20.120.1630">
    <property type="match status" value="1"/>
</dbReference>
<accession>E8V5E3</accession>
<evidence type="ECO:0000256" key="4">
    <source>
        <dbReference type="ARBA" id="ARBA00023136"/>
    </source>
</evidence>
<dbReference type="OrthoDB" id="5471300at2"/>
<reference evidence="6 7" key="1">
    <citation type="journal article" date="2012" name="Stand. Genomic Sci.">
        <title>Complete genome sequence of Terriglobus saanensis type strain SP1PR4(T), an Acidobacteria from tundra soil.</title>
        <authorList>
            <person name="Rawat S.R."/>
            <person name="Mannisto M.K."/>
            <person name="Starovoytov V."/>
            <person name="Goodwin L."/>
            <person name="Nolan M."/>
            <person name="Hauser L."/>
            <person name="Land M."/>
            <person name="Davenport K.W."/>
            <person name="Woyke T."/>
            <person name="Haggblom M.M."/>
        </authorList>
    </citation>
    <scope>NUCLEOTIDE SEQUENCE</scope>
    <source>
        <strain evidence="7">ATCC BAA-1853 / DSM 23119 / SP1PR4</strain>
    </source>
</reference>
<evidence type="ECO:0000313" key="6">
    <source>
        <dbReference type="EMBL" id="ADV84902.1"/>
    </source>
</evidence>
<dbReference type="eggNOG" id="COG2020">
    <property type="taxonomic scope" value="Bacteria"/>
</dbReference>
<keyword evidence="3 5" id="KW-1133">Transmembrane helix</keyword>
<dbReference type="Pfam" id="PF04191">
    <property type="entry name" value="PEMT"/>
    <property type="match status" value="1"/>
</dbReference>
<evidence type="ECO:0000256" key="2">
    <source>
        <dbReference type="ARBA" id="ARBA00022692"/>
    </source>
</evidence>
<keyword evidence="7" id="KW-1185">Reference proteome</keyword>
<feature type="transmembrane region" description="Helical" evidence="5">
    <location>
        <begin position="218"/>
        <end position="237"/>
    </location>
</feature>
<dbReference type="Proteomes" id="UP000006844">
    <property type="component" value="Chromosome"/>
</dbReference>
<name>E8V5E3_TERSS</name>
<dbReference type="GO" id="GO:0008168">
    <property type="term" value="F:methyltransferase activity"/>
    <property type="evidence" value="ECO:0007669"/>
    <property type="project" value="UniProtKB-KW"/>
</dbReference>
<comment type="subcellular location">
    <subcellularLocation>
        <location evidence="1">Endomembrane system</location>
        <topology evidence="1">Multi-pass membrane protein</topology>
    </subcellularLocation>
</comment>
<proteinExistence type="predicted"/>
<dbReference type="InterPro" id="IPR007318">
    <property type="entry name" value="Phopholipid_MeTrfase"/>
</dbReference>
<dbReference type="KEGG" id="tsa:AciPR4_4156"/>
<protein>
    <submittedName>
        <fullName evidence="6">Isoprenylcysteine carboxyl methyltransferase</fullName>
    </submittedName>
</protein>
<organism evidence="6 7">
    <name type="scientific">Terriglobus saanensis (strain ATCC BAA-1853 / DSM 23119 / SP1PR4)</name>
    <dbReference type="NCBI Taxonomy" id="401053"/>
    <lineage>
        <taxon>Bacteria</taxon>
        <taxon>Pseudomonadati</taxon>
        <taxon>Acidobacteriota</taxon>
        <taxon>Terriglobia</taxon>
        <taxon>Terriglobales</taxon>
        <taxon>Acidobacteriaceae</taxon>
        <taxon>Terriglobus</taxon>
    </lineage>
</organism>
<sequence length="241" mass="26400">MIAATEFEYRYRYMLHGLIYAIGFSAPWDATAFQVGNHTFWLKAAAWFSEHLGMGFLSATNLVLGLAILFAVAGALLRWWAAAYLGASTTQRGSMVAGRVVADGPYRYVRNPLYLGTVLNTMALVVLMRPAGAGLTMVLITVFQLRLIAREEPFLTREIGPAYTEYCRAVPRIIPRLRSSVPHGGVRPTWGQGLTSEVYVVGTALSFAALGWRYDAKLVVQGILVSVGLALVVRAFIPNRG</sequence>
<dbReference type="HOGENOM" id="CLU_1114582_0_0_0"/>
<evidence type="ECO:0000313" key="7">
    <source>
        <dbReference type="Proteomes" id="UP000006844"/>
    </source>
</evidence>
<evidence type="ECO:0000256" key="1">
    <source>
        <dbReference type="ARBA" id="ARBA00004127"/>
    </source>
</evidence>
<feature type="transmembrane region" description="Helical" evidence="5">
    <location>
        <begin position="133"/>
        <end position="149"/>
    </location>
</feature>
<feature type="transmembrane region" description="Helical" evidence="5">
    <location>
        <begin position="62"/>
        <end position="87"/>
    </location>
</feature>